<evidence type="ECO:0000313" key="3">
    <source>
        <dbReference type="Proteomes" id="UP000257109"/>
    </source>
</evidence>
<sequence length="80" mass="8930">MARKGIDFMVPFLISEGNSYILLVVDYFSRCVEAKATRTNDVKAVVSFLKSNIFCKFGVLKALISDQGSHFCNKTMSTLL</sequence>
<name>A0A371GZZ7_MUCPR</name>
<proteinExistence type="predicted"/>
<comment type="caution">
    <text evidence="2">The sequence shown here is derived from an EMBL/GenBank/DDBJ whole genome shotgun (WGS) entry which is preliminary data.</text>
</comment>
<dbReference type="InterPro" id="IPR036397">
    <property type="entry name" value="RNaseH_sf"/>
</dbReference>
<keyword evidence="3" id="KW-1185">Reference proteome</keyword>
<dbReference type="STRING" id="157652.A0A371GZZ7"/>
<feature type="domain" description="Integrase catalytic" evidence="1">
    <location>
        <begin position="1"/>
        <end position="80"/>
    </location>
</feature>
<organism evidence="2 3">
    <name type="scientific">Mucuna pruriens</name>
    <name type="common">Velvet bean</name>
    <name type="synonym">Dolichos pruriens</name>
    <dbReference type="NCBI Taxonomy" id="157652"/>
    <lineage>
        <taxon>Eukaryota</taxon>
        <taxon>Viridiplantae</taxon>
        <taxon>Streptophyta</taxon>
        <taxon>Embryophyta</taxon>
        <taxon>Tracheophyta</taxon>
        <taxon>Spermatophyta</taxon>
        <taxon>Magnoliopsida</taxon>
        <taxon>eudicotyledons</taxon>
        <taxon>Gunneridae</taxon>
        <taxon>Pentapetalae</taxon>
        <taxon>rosids</taxon>
        <taxon>fabids</taxon>
        <taxon>Fabales</taxon>
        <taxon>Fabaceae</taxon>
        <taxon>Papilionoideae</taxon>
        <taxon>50 kb inversion clade</taxon>
        <taxon>NPAAA clade</taxon>
        <taxon>indigoferoid/millettioid clade</taxon>
        <taxon>Phaseoleae</taxon>
        <taxon>Mucuna</taxon>
    </lineage>
</organism>
<evidence type="ECO:0000313" key="2">
    <source>
        <dbReference type="EMBL" id="RDX96122.1"/>
    </source>
</evidence>
<dbReference type="InterPro" id="IPR001584">
    <property type="entry name" value="Integrase_cat-core"/>
</dbReference>
<reference evidence="2" key="1">
    <citation type="submission" date="2018-05" db="EMBL/GenBank/DDBJ databases">
        <title>Draft genome of Mucuna pruriens seed.</title>
        <authorList>
            <person name="Nnadi N.E."/>
            <person name="Vos R."/>
            <person name="Hasami M.H."/>
            <person name="Devisetty U.K."/>
            <person name="Aguiy J.C."/>
        </authorList>
    </citation>
    <scope>NUCLEOTIDE SEQUENCE [LARGE SCALE GENOMIC DNA]</scope>
    <source>
        <strain evidence="2">JCA_2017</strain>
    </source>
</reference>
<dbReference type="Pfam" id="PF00665">
    <property type="entry name" value="rve"/>
    <property type="match status" value="1"/>
</dbReference>
<dbReference type="SUPFAM" id="SSF53098">
    <property type="entry name" value="Ribonuclease H-like"/>
    <property type="match status" value="1"/>
</dbReference>
<dbReference type="PANTHER" id="PTHR47266">
    <property type="entry name" value="ENDONUCLEASE-RELATED"/>
    <property type="match status" value="1"/>
</dbReference>
<dbReference type="GO" id="GO:0015074">
    <property type="term" value="P:DNA integration"/>
    <property type="evidence" value="ECO:0007669"/>
    <property type="project" value="InterPro"/>
</dbReference>
<dbReference type="PROSITE" id="PS50994">
    <property type="entry name" value="INTEGRASE"/>
    <property type="match status" value="1"/>
</dbReference>
<evidence type="ECO:0000259" key="1">
    <source>
        <dbReference type="PROSITE" id="PS50994"/>
    </source>
</evidence>
<protein>
    <recommendedName>
        <fullName evidence="1">Integrase catalytic domain-containing protein</fullName>
    </recommendedName>
</protein>
<accession>A0A371GZZ7</accession>
<dbReference type="Gene3D" id="3.30.420.10">
    <property type="entry name" value="Ribonuclease H-like superfamily/Ribonuclease H"/>
    <property type="match status" value="1"/>
</dbReference>
<dbReference type="GO" id="GO:0003676">
    <property type="term" value="F:nucleic acid binding"/>
    <property type="evidence" value="ECO:0007669"/>
    <property type="project" value="InterPro"/>
</dbReference>
<dbReference type="EMBL" id="QJKJ01003968">
    <property type="protein sequence ID" value="RDX96122.1"/>
    <property type="molecule type" value="Genomic_DNA"/>
</dbReference>
<dbReference type="AlphaFoldDB" id="A0A371GZZ7"/>
<dbReference type="InterPro" id="IPR052160">
    <property type="entry name" value="Gypsy_RT_Integrase-like"/>
</dbReference>
<dbReference type="Proteomes" id="UP000257109">
    <property type="component" value="Unassembled WGS sequence"/>
</dbReference>
<dbReference type="OrthoDB" id="1739170at2759"/>
<feature type="non-terminal residue" evidence="2">
    <location>
        <position position="1"/>
    </location>
</feature>
<gene>
    <name evidence="2" type="ORF">CR513_21251</name>
</gene>
<dbReference type="InterPro" id="IPR012337">
    <property type="entry name" value="RNaseH-like_sf"/>
</dbReference>